<dbReference type="AlphaFoldDB" id="Q5ASI1"/>
<evidence type="ECO:0000313" key="2">
    <source>
        <dbReference type="Proteomes" id="UP000000560"/>
    </source>
</evidence>
<proteinExistence type="predicted"/>
<reference evidence="2" key="2">
    <citation type="journal article" date="2009" name="Fungal Genet. Biol.">
        <title>The 2008 update of the Aspergillus nidulans genome annotation: a community effort.</title>
        <authorList>
            <person name="Wortman J.R."/>
            <person name="Gilsenan J.M."/>
            <person name="Joardar V."/>
            <person name="Deegan J."/>
            <person name="Clutterbuck J."/>
            <person name="Andersen M.R."/>
            <person name="Archer D."/>
            <person name="Bencina M."/>
            <person name="Braus G."/>
            <person name="Coutinho P."/>
            <person name="von Dohren H."/>
            <person name="Doonan J."/>
            <person name="Driessen A.J."/>
            <person name="Durek P."/>
            <person name="Espeso E."/>
            <person name="Fekete E."/>
            <person name="Flipphi M."/>
            <person name="Estrada C.G."/>
            <person name="Geysens S."/>
            <person name="Goldman G."/>
            <person name="de Groot P.W."/>
            <person name="Hansen K."/>
            <person name="Harris S.D."/>
            <person name="Heinekamp T."/>
            <person name="Helmstaedt K."/>
            <person name="Henrissat B."/>
            <person name="Hofmann G."/>
            <person name="Homan T."/>
            <person name="Horio T."/>
            <person name="Horiuchi H."/>
            <person name="James S."/>
            <person name="Jones M."/>
            <person name="Karaffa L."/>
            <person name="Karanyi Z."/>
            <person name="Kato M."/>
            <person name="Keller N."/>
            <person name="Kelly D.E."/>
            <person name="Kiel J.A."/>
            <person name="Kim J.M."/>
            <person name="van der Klei I.J."/>
            <person name="Klis F.M."/>
            <person name="Kovalchuk A."/>
            <person name="Krasevec N."/>
            <person name="Kubicek C.P."/>
            <person name="Liu B."/>
            <person name="Maccabe A."/>
            <person name="Meyer V."/>
            <person name="Mirabito P."/>
            <person name="Miskei M."/>
            <person name="Mos M."/>
            <person name="Mullins J."/>
            <person name="Nelson D.R."/>
            <person name="Nielsen J."/>
            <person name="Oakley B.R."/>
            <person name="Osmani S.A."/>
            <person name="Pakula T."/>
            <person name="Paszewski A."/>
            <person name="Paulsen I."/>
            <person name="Pilsyk S."/>
            <person name="Pocsi I."/>
            <person name="Punt P.J."/>
            <person name="Ram A.F."/>
            <person name="Ren Q."/>
            <person name="Robellet X."/>
            <person name="Robson G."/>
            <person name="Seiboth B."/>
            <person name="van Solingen P."/>
            <person name="Specht T."/>
            <person name="Sun J."/>
            <person name="Taheri-Talesh N."/>
            <person name="Takeshita N."/>
            <person name="Ussery D."/>
            <person name="vanKuyk P.A."/>
            <person name="Visser H."/>
            <person name="van de Vondervoort P.J."/>
            <person name="de Vries R.P."/>
            <person name="Walton J."/>
            <person name="Xiang X."/>
            <person name="Xiong Y."/>
            <person name="Zeng A.P."/>
            <person name="Brandt B.W."/>
            <person name="Cornell M.J."/>
            <person name="van den Hondel C.A."/>
            <person name="Visser J."/>
            <person name="Oliver S.G."/>
            <person name="Turner G."/>
        </authorList>
    </citation>
    <scope>GENOME REANNOTATION</scope>
    <source>
        <strain evidence="2">FGSC A4 / ATCC 38163 / CBS 112.46 / NRRL 194 / M139</strain>
    </source>
</reference>
<dbReference type="HOGENOM" id="CLU_024469_1_1_1"/>
<reference evidence="2" key="1">
    <citation type="journal article" date="2005" name="Nature">
        <title>Sequencing of Aspergillus nidulans and comparative analysis with A. fumigatus and A. oryzae.</title>
        <authorList>
            <person name="Galagan J.E."/>
            <person name="Calvo S.E."/>
            <person name="Cuomo C."/>
            <person name="Ma L.J."/>
            <person name="Wortman J.R."/>
            <person name="Batzoglou S."/>
            <person name="Lee S.I."/>
            <person name="Basturkmen M."/>
            <person name="Spevak C.C."/>
            <person name="Clutterbuck J."/>
            <person name="Kapitonov V."/>
            <person name="Jurka J."/>
            <person name="Scazzocchio C."/>
            <person name="Farman M."/>
            <person name="Butler J."/>
            <person name="Purcell S."/>
            <person name="Harris S."/>
            <person name="Braus G.H."/>
            <person name="Draht O."/>
            <person name="Busch S."/>
            <person name="D'Enfert C."/>
            <person name="Bouchier C."/>
            <person name="Goldman G.H."/>
            <person name="Bell-Pedersen D."/>
            <person name="Griffiths-Jones S."/>
            <person name="Doonan J.H."/>
            <person name="Yu J."/>
            <person name="Vienken K."/>
            <person name="Pain A."/>
            <person name="Freitag M."/>
            <person name="Selker E.U."/>
            <person name="Archer D.B."/>
            <person name="Penalva M.A."/>
            <person name="Oakley B.R."/>
            <person name="Momany M."/>
            <person name="Tanaka T."/>
            <person name="Kumagai T."/>
            <person name="Asai K."/>
            <person name="Machida M."/>
            <person name="Nierman W.C."/>
            <person name="Denning D.W."/>
            <person name="Caddick M."/>
            <person name="Hynes M."/>
            <person name="Paoletti M."/>
            <person name="Fischer R."/>
            <person name="Miller B."/>
            <person name="Dyer P."/>
            <person name="Sachs M.S."/>
            <person name="Osmani S.A."/>
            <person name="Birren B.W."/>
        </authorList>
    </citation>
    <scope>NUCLEOTIDE SEQUENCE [LARGE SCALE GENOMIC DNA]</scope>
    <source>
        <strain evidence="2">FGSC A4 / ATCC 38163 / CBS 112.46 / NRRL 194 / M139</strain>
    </source>
</reference>
<sequence>MGSTTVAFERLRSVGKHPLRFYMNVAITANYTIPETFTLSLKEYIYKAIETLINQHPILSAIPIGEDTDKPYFARLPEIDLAQPISFQKRVKGLTLDKHDSELQTLLQTQHDTGFAAPLPYWRLIVLTDGESERRFTAVFVYHHGLGDVLLDSSLWSGGPFQLPLSTQVRFLVLSAAQTLALVKVCREHSTTVTCTVETAIARSIFPHIPGKYTRVVGSIPITQRPWLPDTITDESMGVYVQEMPETFARETVTQDTFPWDEAQRARRTITKELALESKNTTVGLFKYVKDYRKDLCESKIGKPRPVTFELSSLGVIKTEDCEDTSIPQMGGVIFTQSASVIGAAMEFSLVTGADGCLALGISWQPGVVEEDTVQVVLDTLEKELHHLSG</sequence>
<dbReference type="GO" id="GO:0008080">
    <property type="term" value="F:N-acetyltransferase activity"/>
    <property type="evidence" value="ECO:0000318"/>
    <property type="project" value="GO_Central"/>
</dbReference>
<dbReference type="Gene3D" id="3.30.559.10">
    <property type="entry name" value="Chloramphenicol acetyltransferase-like domain"/>
    <property type="match status" value="1"/>
</dbReference>
<accession>Q5ASI1</accession>
<dbReference type="Proteomes" id="UP000000560">
    <property type="component" value="Chromosome III"/>
</dbReference>
<accession>C8V9Z2</accession>
<name>Q5ASI1_EMENI</name>
<keyword evidence="2" id="KW-1185">Reference proteome</keyword>
<dbReference type="PANTHER" id="PTHR28037:SF1">
    <property type="entry name" value="ALCOHOL O-ACETYLTRANSFERASE 1-RELATED"/>
    <property type="match status" value="1"/>
</dbReference>
<dbReference type="PANTHER" id="PTHR28037">
    <property type="entry name" value="ALCOHOL O-ACETYLTRANSFERASE 1-RELATED"/>
    <property type="match status" value="1"/>
</dbReference>
<dbReference type="SUPFAM" id="SSF52777">
    <property type="entry name" value="CoA-dependent acyltransferases"/>
    <property type="match status" value="1"/>
</dbReference>
<dbReference type="EMBL" id="BN001303">
    <property type="protein sequence ID" value="CBF78103.1"/>
    <property type="molecule type" value="Genomic_DNA"/>
</dbReference>
<dbReference type="KEGG" id="ani:ANIA_08749"/>
<dbReference type="InterPro" id="IPR023213">
    <property type="entry name" value="CAT-like_dom_sf"/>
</dbReference>
<organism evidence="1 2">
    <name type="scientific">Emericella nidulans (strain FGSC A4 / ATCC 38163 / CBS 112.46 / NRRL 194 / M139)</name>
    <name type="common">Aspergillus nidulans</name>
    <dbReference type="NCBI Taxonomy" id="227321"/>
    <lineage>
        <taxon>Eukaryota</taxon>
        <taxon>Fungi</taxon>
        <taxon>Dikarya</taxon>
        <taxon>Ascomycota</taxon>
        <taxon>Pezizomycotina</taxon>
        <taxon>Eurotiomycetes</taxon>
        <taxon>Eurotiomycetidae</taxon>
        <taxon>Eurotiales</taxon>
        <taxon>Aspergillaceae</taxon>
        <taxon>Aspergillus</taxon>
        <taxon>Aspergillus subgen. Nidulantes</taxon>
    </lineage>
</organism>
<gene>
    <name evidence="1" type="ORF">ANIA_08749</name>
</gene>
<dbReference type="eggNOG" id="ENOG502RC91">
    <property type="taxonomic scope" value="Eukaryota"/>
</dbReference>
<dbReference type="OMA" id="KEPYFAR"/>
<dbReference type="GeneID" id="2868442"/>
<dbReference type="OrthoDB" id="2150604at2759"/>
<dbReference type="InterPro" id="IPR052058">
    <property type="entry name" value="Alcohol_O-acetyltransferase"/>
</dbReference>
<evidence type="ECO:0000313" key="1">
    <source>
        <dbReference type="EMBL" id="CBF78103.1"/>
    </source>
</evidence>
<dbReference type="RefSeq" id="XP_682018.1">
    <property type="nucleotide sequence ID" value="XM_676926.1"/>
</dbReference>
<protein>
    <submittedName>
        <fullName evidence="1">Uncharacterized protein</fullName>
    </submittedName>
</protein>
<dbReference type="InParanoid" id="Q5ASI1"/>